<evidence type="ECO:0000313" key="1">
    <source>
        <dbReference type="EMBL" id="EGN97102.1"/>
    </source>
</evidence>
<reference evidence="2" key="1">
    <citation type="journal article" date="2011" name="Science">
        <title>The plant cell wall-decomposing machinery underlies the functional diversity of forest fungi.</title>
        <authorList>
            <person name="Eastwood D.C."/>
            <person name="Floudas D."/>
            <person name="Binder M."/>
            <person name="Majcherczyk A."/>
            <person name="Schneider P."/>
            <person name="Aerts A."/>
            <person name="Asiegbu F.O."/>
            <person name="Baker S.E."/>
            <person name="Barry K."/>
            <person name="Bendiksby M."/>
            <person name="Blumentritt M."/>
            <person name="Coutinho P.M."/>
            <person name="Cullen D."/>
            <person name="de Vries R.P."/>
            <person name="Gathman A."/>
            <person name="Goodell B."/>
            <person name="Henrissat B."/>
            <person name="Ihrmark K."/>
            <person name="Kauserud H."/>
            <person name="Kohler A."/>
            <person name="LaButti K."/>
            <person name="Lapidus A."/>
            <person name="Lavin J.L."/>
            <person name="Lee Y.-H."/>
            <person name="Lindquist E."/>
            <person name="Lilly W."/>
            <person name="Lucas S."/>
            <person name="Morin E."/>
            <person name="Murat C."/>
            <person name="Oguiza J.A."/>
            <person name="Park J."/>
            <person name="Pisabarro A.G."/>
            <person name="Riley R."/>
            <person name="Rosling A."/>
            <person name="Salamov A."/>
            <person name="Schmidt O."/>
            <person name="Schmutz J."/>
            <person name="Skrede I."/>
            <person name="Stenlid J."/>
            <person name="Wiebenga A."/>
            <person name="Xie X."/>
            <person name="Kuees U."/>
            <person name="Hibbett D.S."/>
            <person name="Hoffmeister D."/>
            <person name="Hoegberg N."/>
            <person name="Martin F."/>
            <person name="Grigoriev I.V."/>
            <person name="Watkinson S.C."/>
        </authorList>
    </citation>
    <scope>NUCLEOTIDE SEQUENCE [LARGE SCALE GENOMIC DNA]</scope>
    <source>
        <strain evidence="2">strain S7.3</strain>
    </source>
</reference>
<evidence type="ECO:0000313" key="2">
    <source>
        <dbReference type="Proteomes" id="UP000008063"/>
    </source>
</evidence>
<gene>
    <name evidence="1" type="ORF">SERLA73DRAFT_183702</name>
</gene>
<dbReference type="Proteomes" id="UP000008063">
    <property type="component" value="Unassembled WGS sequence"/>
</dbReference>
<dbReference type="EMBL" id="GL945482">
    <property type="protein sequence ID" value="EGN97102.1"/>
    <property type="molecule type" value="Genomic_DNA"/>
</dbReference>
<dbReference type="AlphaFoldDB" id="F8Q3L7"/>
<dbReference type="HOGENOM" id="CLU_3002254_0_0_1"/>
<sequence length="58" mass="6511">ILVCDCLFRSPSHDSIIVSVSPDALRPQSAQYCNITSTRSGQIWLSFPQNSHFWSSRA</sequence>
<feature type="non-terminal residue" evidence="1">
    <location>
        <position position="1"/>
    </location>
</feature>
<protein>
    <submittedName>
        <fullName evidence="1">Uncharacterized protein</fullName>
    </submittedName>
</protein>
<keyword evidence="2" id="KW-1185">Reference proteome</keyword>
<proteinExistence type="predicted"/>
<name>F8Q3L7_SERL3</name>
<organism evidence="2">
    <name type="scientific">Serpula lacrymans var. lacrymans (strain S7.3)</name>
    <name type="common">Dry rot fungus</name>
    <dbReference type="NCBI Taxonomy" id="936435"/>
    <lineage>
        <taxon>Eukaryota</taxon>
        <taxon>Fungi</taxon>
        <taxon>Dikarya</taxon>
        <taxon>Basidiomycota</taxon>
        <taxon>Agaricomycotina</taxon>
        <taxon>Agaricomycetes</taxon>
        <taxon>Agaricomycetidae</taxon>
        <taxon>Boletales</taxon>
        <taxon>Coniophorineae</taxon>
        <taxon>Serpulaceae</taxon>
        <taxon>Serpula</taxon>
    </lineage>
</organism>
<accession>F8Q3L7</accession>
<dbReference type="InParanoid" id="F8Q3L7"/>